<dbReference type="Gene3D" id="1.10.3730.20">
    <property type="match status" value="1"/>
</dbReference>
<protein>
    <submittedName>
        <fullName evidence="7">Transporter</fullName>
    </submittedName>
</protein>
<feature type="transmembrane region" description="Helical" evidence="6">
    <location>
        <begin position="106"/>
        <end position="123"/>
    </location>
</feature>
<dbReference type="GO" id="GO:0022857">
    <property type="term" value="F:transmembrane transporter activity"/>
    <property type="evidence" value="ECO:0007669"/>
    <property type="project" value="InterPro"/>
</dbReference>
<dbReference type="EMBL" id="PKUQ01000008">
    <property type="protein sequence ID" value="PLW78359.1"/>
    <property type="molecule type" value="Genomic_DNA"/>
</dbReference>
<evidence type="ECO:0000256" key="5">
    <source>
        <dbReference type="ARBA" id="ARBA00023136"/>
    </source>
</evidence>
<dbReference type="PANTHER" id="PTHR30561">
    <property type="entry name" value="SMR FAMILY PROTON-DEPENDENT DRUG EFFLUX TRANSPORTER SUGE"/>
    <property type="match status" value="1"/>
</dbReference>
<dbReference type="InterPro" id="IPR037185">
    <property type="entry name" value="EmrE-like"/>
</dbReference>
<dbReference type="SUPFAM" id="SSF103481">
    <property type="entry name" value="Multidrug resistance efflux transporter EmrE"/>
    <property type="match status" value="1"/>
</dbReference>
<dbReference type="RefSeq" id="WP_101532610.1">
    <property type="nucleotide sequence ID" value="NZ_JBFHIU010000001.1"/>
</dbReference>
<evidence type="ECO:0000256" key="1">
    <source>
        <dbReference type="ARBA" id="ARBA00004651"/>
    </source>
</evidence>
<feature type="transmembrane region" description="Helical" evidence="6">
    <location>
        <begin position="80"/>
        <end position="100"/>
    </location>
</feature>
<dbReference type="PANTHER" id="PTHR30561:SF9">
    <property type="entry name" value="4-AMINO-4-DEOXY-L-ARABINOSE-PHOSPHOUNDECAPRENOL FLIPPASE SUBUNIT ARNF-RELATED"/>
    <property type="match status" value="1"/>
</dbReference>
<organism evidence="7 8">
    <name type="scientific">Cohaesibacter celericrescens</name>
    <dbReference type="NCBI Taxonomy" id="2067669"/>
    <lineage>
        <taxon>Bacteria</taxon>
        <taxon>Pseudomonadati</taxon>
        <taxon>Pseudomonadota</taxon>
        <taxon>Alphaproteobacteria</taxon>
        <taxon>Hyphomicrobiales</taxon>
        <taxon>Cohaesibacteraceae</taxon>
    </lineage>
</organism>
<gene>
    <name evidence="7" type="ORF">C0081_04495</name>
</gene>
<sequence>MTYLPFILFTVFTNASAQIMMKQGMMTLGDVAPVGGMTAFGLITMVFKIIFHPWIFAGLCTFVISMASHLYVLGKVELSFAYPFLSLAYVGVVIAAWWWFAEDLNVWRIAGIGFICIGTALIAQGGSDDRGQSKSTENQIGLNENVVGQLSHSHRREELA</sequence>
<comment type="subcellular location">
    <subcellularLocation>
        <location evidence="1">Cell membrane</location>
        <topology evidence="1">Multi-pass membrane protein</topology>
    </subcellularLocation>
</comment>
<dbReference type="Proteomes" id="UP000234881">
    <property type="component" value="Unassembled WGS sequence"/>
</dbReference>
<dbReference type="AlphaFoldDB" id="A0A2N5XV45"/>
<keyword evidence="2" id="KW-1003">Cell membrane</keyword>
<proteinExistence type="predicted"/>
<accession>A0A2N5XV45</accession>
<keyword evidence="3 6" id="KW-0812">Transmembrane</keyword>
<evidence type="ECO:0000256" key="3">
    <source>
        <dbReference type="ARBA" id="ARBA00022692"/>
    </source>
</evidence>
<feature type="transmembrane region" description="Helical" evidence="6">
    <location>
        <begin position="54"/>
        <end position="73"/>
    </location>
</feature>
<keyword evidence="5 6" id="KW-0472">Membrane</keyword>
<dbReference type="InterPro" id="IPR000390">
    <property type="entry name" value="Small_drug/metabolite_transptr"/>
</dbReference>
<keyword evidence="4 6" id="KW-1133">Transmembrane helix</keyword>
<name>A0A2N5XV45_9HYPH</name>
<evidence type="ECO:0000256" key="2">
    <source>
        <dbReference type="ARBA" id="ARBA00022475"/>
    </source>
</evidence>
<evidence type="ECO:0000313" key="7">
    <source>
        <dbReference type="EMBL" id="PLW78359.1"/>
    </source>
</evidence>
<evidence type="ECO:0000313" key="8">
    <source>
        <dbReference type="Proteomes" id="UP000234881"/>
    </source>
</evidence>
<evidence type="ECO:0000256" key="6">
    <source>
        <dbReference type="SAM" id="Phobius"/>
    </source>
</evidence>
<reference evidence="7 8" key="1">
    <citation type="submission" date="2018-01" db="EMBL/GenBank/DDBJ databases">
        <title>The draft genome sequence of Cohaesibacter sp. H1304.</title>
        <authorList>
            <person name="Wang N.-N."/>
            <person name="Du Z.-J."/>
        </authorList>
    </citation>
    <scope>NUCLEOTIDE SEQUENCE [LARGE SCALE GENOMIC DNA]</scope>
    <source>
        <strain evidence="7 8">H1304</strain>
    </source>
</reference>
<comment type="caution">
    <text evidence="7">The sequence shown here is derived from an EMBL/GenBank/DDBJ whole genome shotgun (WGS) entry which is preliminary data.</text>
</comment>
<dbReference type="OrthoDB" id="517481at2"/>
<keyword evidence="8" id="KW-1185">Reference proteome</keyword>
<evidence type="ECO:0000256" key="4">
    <source>
        <dbReference type="ARBA" id="ARBA00022989"/>
    </source>
</evidence>
<dbReference type="GO" id="GO:0005886">
    <property type="term" value="C:plasma membrane"/>
    <property type="evidence" value="ECO:0007669"/>
    <property type="project" value="UniProtKB-SubCell"/>
</dbReference>